<feature type="compositionally biased region" description="Low complexity" evidence="1">
    <location>
        <begin position="58"/>
        <end position="68"/>
    </location>
</feature>
<evidence type="ECO:0000313" key="2">
    <source>
        <dbReference type="EMBL" id="GBM69366.1"/>
    </source>
</evidence>
<proteinExistence type="predicted"/>
<protein>
    <submittedName>
        <fullName evidence="2">Uncharacterized protein</fullName>
    </submittedName>
</protein>
<dbReference type="AlphaFoldDB" id="A0A4Y2HWN3"/>
<comment type="caution">
    <text evidence="2">The sequence shown here is derived from an EMBL/GenBank/DDBJ whole genome shotgun (WGS) entry which is preliminary data.</text>
</comment>
<keyword evidence="3" id="KW-1185">Reference proteome</keyword>
<evidence type="ECO:0000256" key="1">
    <source>
        <dbReference type="SAM" id="MobiDB-lite"/>
    </source>
</evidence>
<dbReference type="EMBL" id="BGPR01002191">
    <property type="protein sequence ID" value="GBM69366.1"/>
    <property type="molecule type" value="Genomic_DNA"/>
</dbReference>
<feature type="compositionally biased region" description="Basic and acidic residues" evidence="1">
    <location>
        <begin position="89"/>
        <end position="99"/>
    </location>
</feature>
<evidence type="ECO:0000313" key="3">
    <source>
        <dbReference type="Proteomes" id="UP000499080"/>
    </source>
</evidence>
<feature type="region of interest" description="Disordered" evidence="1">
    <location>
        <begin position="51"/>
        <end position="99"/>
    </location>
</feature>
<sequence length="99" mass="11061">MLGNLYRRFHHHFCLAFPSTVPASPSLGLVSQIAAPRRTFFLPVLCSDESFTPERIRGSGSSKGTTGSDSEQKERIRGTGFMMNPRNRIRNESSESDSR</sequence>
<reference evidence="2 3" key="1">
    <citation type="journal article" date="2019" name="Sci. Rep.">
        <title>Orb-weaving spider Araneus ventricosus genome elucidates the spidroin gene catalogue.</title>
        <authorList>
            <person name="Kono N."/>
            <person name="Nakamura H."/>
            <person name="Ohtoshi R."/>
            <person name="Moran D.A.P."/>
            <person name="Shinohara A."/>
            <person name="Yoshida Y."/>
            <person name="Fujiwara M."/>
            <person name="Mori M."/>
            <person name="Tomita M."/>
            <person name="Arakawa K."/>
        </authorList>
    </citation>
    <scope>NUCLEOTIDE SEQUENCE [LARGE SCALE GENOMIC DNA]</scope>
</reference>
<accession>A0A4Y2HWN3</accession>
<name>A0A4Y2HWN3_ARAVE</name>
<dbReference type="Proteomes" id="UP000499080">
    <property type="component" value="Unassembled WGS sequence"/>
</dbReference>
<gene>
    <name evidence="2" type="ORF">AVEN_272184_1</name>
</gene>
<organism evidence="2 3">
    <name type="scientific">Araneus ventricosus</name>
    <name type="common">Orbweaver spider</name>
    <name type="synonym">Epeira ventricosa</name>
    <dbReference type="NCBI Taxonomy" id="182803"/>
    <lineage>
        <taxon>Eukaryota</taxon>
        <taxon>Metazoa</taxon>
        <taxon>Ecdysozoa</taxon>
        <taxon>Arthropoda</taxon>
        <taxon>Chelicerata</taxon>
        <taxon>Arachnida</taxon>
        <taxon>Araneae</taxon>
        <taxon>Araneomorphae</taxon>
        <taxon>Entelegynae</taxon>
        <taxon>Araneoidea</taxon>
        <taxon>Araneidae</taxon>
        <taxon>Araneus</taxon>
    </lineage>
</organism>